<dbReference type="InterPro" id="IPR000415">
    <property type="entry name" value="Nitroreductase-like"/>
</dbReference>
<keyword evidence="3" id="KW-1185">Reference proteome</keyword>
<dbReference type="InterPro" id="IPR052544">
    <property type="entry name" value="Bacteriocin_Proc_Enz"/>
</dbReference>
<accession>A0ABT2CSF8</accession>
<protein>
    <submittedName>
        <fullName evidence="2">Nitroreductase family protein</fullName>
    </submittedName>
</protein>
<gene>
    <name evidence="2" type="ORF">NX778_01650</name>
</gene>
<dbReference type="Proteomes" id="UP001204621">
    <property type="component" value="Unassembled WGS sequence"/>
</dbReference>
<dbReference type="Pfam" id="PF00881">
    <property type="entry name" value="Nitroreductase"/>
    <property type="match status" value="1"/>
</dbReference>
<evidence type="ECO:0000259" key="1">
    <source>
        <dbReference type="Pfam" id="PF00881"/>
    </source>
</evidence>
<dbReference type="RefSeq" id="WP_258809943.1">
    <property type="nucleotide sequence ID" value="NZ_JANUGU010000001.1"/>
</dbReference>
<sequence>MNTLTKLALGKMGKLRPKPALGSTGSGIALLAPETRGGMPLMEALSTRHSSREFSPRELPLSLLSTLLWAACGVNRPGGYRTAPSAMNAQEIDIFVALSSGAYRYDAAMQRLDLVAHGDLRRVTGYQDFVDDAAMDLVYVANYKHSHLIPVEKRAPYAYVAAGAVAQNVYLFAAANRLATVIRAWIDRDAIADALGLTHDQEVLLSQTVGYHK</sequence>
<dbReference type="EMBL" id="JANUGU010000001">
    <property type="protein sequence ID" value="MCS0656764.1"/>
    <property type="molecule type" value="Genomic_DNA"/>
</dbReference>
<organism evidence="2 3">
    <name type="scientific">Massilia terrae</name>
    <dbReference type="NCBI Taxonomy" id="1811224"/>
    <lineage>
        <taxon>Bacteria</taxon>
        <taxon>Pseudomonadati</taxon>
        <taxon>Pseudomonadota</taxon>
        <taxon>Betaproteobacteria</taxon>
        <taxon>Burkholderiales</taxon>
        <taxon>Oxalobacteraceae</taxon>
        <taxon>Telluria group</taxon>
        <taxon>Massilia</taxon>
    </lineage>
</organism>
<reference evidence="2 3" key="1">
    <citation type="submission" date="2022-08" db="EMBL/GenBank/DDBJ databases">
        <title>Reclassification of Massilia species as members of the genera Telluria, Duganella, Pseudoduganella, Mokoshia gen. nov. and Zemynaea gen. nov. using orthogonal and non-orthogonal genome-based approaches.</title>
        <authorList>
            <person name="Bowman J.P."/>
        </authorList>
    </citation>
    <scope>NUCLEOTIDE SEQUENCE [LARGE SCALE GENOMIC DNA]</scope>
    <source>
        <strain evidence="2 3">JCM 31606</strain>
    </source>
</reference>
<dbReference type="Gene3D" id="3.40.109.10">
    <property type="entry name" value="NADH Oxidase"/>
    <property type="match status" value="1"/>
</dbReference>
<evidence type="ECO:0000313" key="2">
    <source>
        <dbReference type="EMBL" id="MCS0656764.1"/>
    </source>
</evidence>
<dbReference type="InterPro" id="IPR029479">
    <property type="entry name" value="Nitroreductase"/>
</dbReference>
<dbReference type="SUPFAM" id="SSF55469">
    <property type="entry name" value="FMN-dependent nitroreductase-like"/>
    <property type="match status" value="1"/>
</dbReference>
<comment type="caution">
    <text evidence="2">The sequence shown here is derived from an EMBL/GenBank/DDBJ whole genome shotgun (WGS) entry which is preliminary data.</text>
</comment>
<dbReference type="PANTHER" id="PTHR43745:SF2">
    <property type="entry name" value="NITROREDUCTASE MJ1384-RELATED"/>
    <property type="match status" value="1"/>
</dbReference>
<evidence type="ECO:0000313" key="3">
    <source>
        <dbReference type="Proteomes" id="UP001204621"/>
    </source>
</evidence>
<dbReference type="PANTHER" id="PTHR43745">
    <property type="entry name" value="NITROREDUCTASE MJ1384-RELATED"/>
    <property type="match status" value="1"/>
</dbReference>
<proteinExistence type="predicted"/>
<name>A0ABT2CSF8_9BURK</name>
<feature type="domain" description="Nitroreductase" evidence="1">
    <location>
        <begin position="46"/>
        <end position="211"/>
    </location>
</feature>